<dbReference type="PANTHER" id="PTHR43086:SF2">
    <property type="entry name" value="HYDROXYSTEROID DEHYDROGENASE-LIKE PROTEIN 1"/>
    <property type="match status" value="1"/>
</dbReference>
<keyword evidence="5 12" id="KW-0276">Fatty acid metabolism</keyword>
<keyword evidence="11 12" id="KW-0275">Fatty acid biosynthesis</keyword>
<dbReference type="Proteomes" id="UP000262825">
    <property type="component" value="Unassembled WGS sequence"/>
</dbReference>
<dbReference type="OrthoDB" id="5545019at2759"/>
<evidence type="ECO:0000256" key="3">
    <source>
        <dbReference type="ARBA" id="ARBA00022692"/>
    </source>
</evidence>
<dbReference type="InterPro" id="IPR036291">
    <property type="entry name" value="NAD(P)-bd_dom_sf"/>
</dbReference>
<feature type="binding site" evidence="12">
    <location>
        <position position="214"/>
    </location>
    <ligand>
        <name>substrate</name>
    </ligand>
</feature>
<keyword evidence="2 12" id="KW-0444">Lipid biosynthesis</keyword>
<dbReference type="AlphaFoldDB" id="A0A376B9R1"/>
<reference evidence="14" key="1">
    <citation type="submission" date="2018-06" db="EMBL/GenBank/DDBJ databases">
        <authorList>
            <person name="Guldener U."/>
        </authorList>
    </citation>
    <scope>NUCLEOTIDE SEQUENCE [LARGE SCALE GENOMIC DNA]</scope>
    <source>
        <strain evidence="14">UTAD17</strain>
    </source>
</reference>
<dbReference type="PRINTS" id="PR00081">
    <property type="entry name" value="GDHRDH"/>
</dbReference>
<evidence type="ECO:0000256" key="10">
    <source>
        <dbReference type="ARBA" id="ARBA00023136"/>
    </source>
</evidence>
<evidence type="ECO:0000256" key="7">
    <source>
        <dbReference type="ARBA" id="ARBA00022989"/>
    </source>
</evidence>
<evidence type="ECO:0000313" key="13">
    <source>
        <dbReference type="EMBL" id="SSD61397.1"/>
    </source>
</evidence>
<dbReference type="PROSITE" id="PS00061">
    <property type="entry name" value="ADH_SHORT"/>
    <property type="match status" value="1"/>
</dbReference>
<evidence type="ECO:0000256" key="8">
    <source>
        <dbReference type="ARBA" id="ARBA00023002"/>
    </source>
</evidence>
<dbReference type="InterPro" id="IPR027533">
    <property type="entry name" value="3_ketoreductase_fungal"/>
</dbReference>
<evidence type="ECO:0000256" key="11">
    <source>
        <dbReference type="ARBA" id="ARBA00023160"/>
    </source>
</evidence>
<dbReference type="UniPathway" id="UPA00094"/>
<name>A0A376B9R1_9ASCO</name>
<evidence type="ECO:0000256" key="9">
    <source>
        <dbReference type="ARBA" id="ARBA00023098"/>
    </source>
</evidence>
<feature type="active site" description="Proton acceptor" evidence="12">
    <location>
        <position position="227"/>
    </location>
</feature>
<dbReference type="EC" id="1.1.1.330" evidence="12"/>
<dbReference type="GO" id="GO:0030497">
    <property type="term" value="P:fatty acid elongation"/>
    <property type="evidence" value="ECO:0007669"/>
    <property type="project" value="UniProtKB-UniRule"/>
</dbReference>
<accession>A0A376B9R1</accession>
<dbReference type="HAMAP" id="MF_03107">
    <property type="entry name" value="3_ketoreductase"/>
    <property type="match status" value="1"/>
</dbReference>
<comment type="catalytic activity">
    <reaction evidence="12">
        <text>a very-long-chain (3R)-3-hydroxyacyl-CoA + NADP(+) = a very-long-chain 3-oxoacyl-CoA + NADPH + H(+)</text>
        <dbReference type="Rhea" id="RHEA:48680"/>
        <dbReference type="ChEBI" id="CHEBI:15378"/>
        <dbReference type="ChEBI" id="CHEBI:57783"/>
        <dbReference type="ChEBI" id="CHEBI:58349"/>
        <dbReference type="ChEBI" id="CHEBI:85440"/>
        <dbReference type="ChEBI" id="CHEBI:90725"/>
        <dbReference type="EC" id="1.1.1.330"/>
    </reaction>
</comment>
<evidence type="ECO:0000256" key="4">
    <source>
        <dbReference type="ARBA" id="ARBA00022824"/>
    </source>
</evidence>
<dbReference type="GO" id="GO:0005789">
    <property type="term" value="C:endoplasmic reticulum membrane"/>
    <property type="evidence" value="ECO:0007669"/>
    <property type="project" value="UniProtKB-SubCell"/>
</dbReference>
<evidence type="ECO:0000256" key="5">
    <source>
        <dbReference type="ARBA" id="ARBA00022832"/>
    </source>
</evidence>
<dbReference type="InterPro" id="IPR002347">
    <property type="entry name" value="SDR_fam"/>
</dbReference>
<dbReference type="FunFam" id="3.40.50.720:FF:000317">
    <property type="entry name" value="Very-long-chain 3-oxoacyl-CoA reductase"/>
    <property type="match status" value="1"/>
</dbReference>
<keyword evidence="10 12" id="KW-0472">Membrane</keyword>
<keyword evidence="14" id="KW-1185">Reference proteome</keyword>
<dbReference type="GO" id="GO:0030148">
    <property type="term" value="P:sphingolipid biosynthetic process"/>
    <property type="evidence" value="ECO:0007669"/>
    <property type="project" value="UniProtKB-ARBA"/>
</dbReference>
<comment type="function">
    <text evidence="12">Component of the microsomal membrane bound fatty acid elongation system, which produces the 26-carbon very long-chain fatty acids (VLCFA) from palmitate. Catalyzes the reduction of the 3-ketoacyl-CoA intermediate that is formed in each cycle of fatty acid elongation. VLCFAs serve as precursors for ceramide and sphingolipids.</text>
</comment>
<comment type="similarity">
    <text evidence="12">Belongs to the short-chain dehydrogenases/reductases (SDR) family.</text>
</comment>
<comment type="subcellular location">
    <subcellularLocation>
        <location evidence="12">Endoplasmic reticulum membrane</location>
        <topology evidence="12">Single-pass membrane protein</topology>
    </subcellularLocation>
</comment>
<keyword evidence="8 12" id="KW-0560">Oxidoreductase</keyword>
<keyword evidence="9 12" id="KW-0443">Lipid metabolism</keyword>
<evidence type="ECO:0000256" key="12">
    <source>
        <dbReference type="HAMAP-Rule" id="MF_03107"/>
    </source>
</evidence>
<dbReference type="CDD" id="cd05356">
    <property type="entry name" value="17beta-HSD1_like_SDR_c"/>
    <property type="match status" value="1"/>
</dbReference>
<dbReference type="PIRSF" id="PIRSF000126">
    <property type="entry name" value="11-beta-HSD1"/>
    <property type="match status" value="1"/>
</dbReference>
<evidence type="ECO:0000256" key="2">
    <source>
        <dbReference type="ARBA" id="ARBA00022516"/>
    </source>
</evidence>
<organism evidence="13 14">
    <name type="scientific">Saccharomycodes ludwigii</name>
    <dbReference type="NCBI Taxonomy" id="36035"/>
    <lineage>
        <taxon>Eukaryota</taxon>
        <taxon>Fungi</taxon>
        <taxon>Dikarya</taxon>
        <taxon>Ascomycota</taxon>
        <taxon>Saccharomycotina</taxon>
        <taxon>Saccharomycetes</taxon>
        <taxon>Saccharomycodales</taxon>
        <taxon>Saccharomycodaceae</taxon>
        <taxon>Saccharomycodes</taxon>
    </lineage>
</organism>
<dbReference type="InterPro" id="IPR020904">
    <property type="entry name" value="Sc_DH/Rdtase_CS"/>
</dbReference>
<evidence type="ECO:0000313" key="14">
    <source>
        <dbReference type="Proteomes" id="UP000262825"/>
    </source>
</evidence>
<dbReference type="GO" id="GO:0045703">
    <property type="term" value="F:ketoreductase activity"/>
    <property type="evidence" value="ECO:0007669"/>
    <property type="project" value="UniProtKB-UniRule"/>
</dbReference>
<dbReference type="EMBL" id="UFAJ01000685">
    <property type="protein sequence ID" value="SSD61397.1"/>
    <property type="molecule type" value="Genomic_DNA"/>
</dbReference>
<dbReference type="Gene3D" id="3.40.50.720">
    <property type="entry name" value="NAD(P)-binding Rossmann-like Domain"/>
    <property type="match status" value="1"/>
</dbReference>
<dbReference type="GO" id="GO:0141040">
    <property type="term" value="F:very-long-chain 3-oxoacyl-CoA reductase activity"/>
    <property type="evidence" value="ECO:0007669"/>
    <property type="project" value="UniProtKB-EC"/>
</dbReference>
<keyword evidence="7 12" id="KW-1133">Transmembrane helix</keyword>
<evidence type="ECO:0000256" key="1">
    <source>
        <dbReference type="ARBA" id="ARBA00005194"/>
    </source>
</evidence>
<dbReference type="PANTHER" id="PTHR43086">
    <property type="entry name" value="VERY-LONG-CHAIN 3-OXOOACYL-COA REDUCTASE"/>
    <property type="match status" value="1"/>
</dbReference>
<dbReference type="Pfam" id="PF00106">
    <property type="entry name" value="adh_short"/>
    <property type="match status" value="1"/>
</dbReference>
<dbReference type="VEuPathDB" id="FungiDB:SCODWIG_03158"/>
<keyword evidence="4 12" id="KW-0256">Endoplasmic reticulum</keyword>
<gene>
    <name evidence="13" type="ORF">SCODWIG_03158</name>
</gene>
<dbReference type="SUPFAM" id="SSF51735">
    <property type="entry name" value="NAD(P)-binding Rossmann-fold domains"/>
    <property type="match status" value="1"/>
</dbReference>
<proteinExistence type="inferred from homology"/>
<keyword evidence="3 12" id="KW-0812">Transmembrane</keyword>
<protein>
    <recommendedName>
        <fullName evidence="12">Very-long-chain 3-oxoacyl-CoA reductase</fullName>
        <ecNumber evidence="12">1.1.1.330</ecNumber>
    </recommendedName>
    <alternativeName>
        <fullName evidence="12">3-ketoacyl-CoA reductase</fullName>
        <shortName evidence="12">3-ketoreductase</shortName>
        <shortName evidence="12">KAR</shortName>
    </alternativeName>
    <alternativeName>
        <fullName evidence="12">Microsomal beta-keto-reductase</fullName>
    </alternativeName>
</protein>
<evidence type="ECO:0000256" key="6">
    <source>
        <dbReference type="ARBA" id="ARBA00022857"/>
    </source>
</evidence>
<comment type="pathway">
    <text evidence="1">Lipid metabolism; fatty acid biosynthesis.</text>
</comment>
<sequence>MTLEFSCLKTFQETYPCLFHTLYYSTIVVGAFKIFNFFKGLAAIFLDCFIYPSVNFHKYGGNTSNPTNWCVITGASDGIGKEYVFQFANRGFNLLLISRTESKLQDIQKELKLRYPRVKVQYLSIDVSTDSLQNYSKISQVTDNLPITVLVNNVGQSHSIPVPFLETEDKEINDIITINDKFTLKITKIIVPRIIETLKKNHNKSKGLILTMGSFGGLLPTPFLATYSGSKAFLQSWSNALSGELSRYNVDVELVLSYLVTSKMSKIRKSSLLIPTPKQFVASVLRSCGRRCGAQERYGTTTPYWSHALYHYLIEQTVGVYSAVANKINYQFHWSIRKRALKKRQQKKLEGEKTGNELKND</sequence>
<keyword evidence="6 12" id="KW-0521">NADP</keyword>